<reference evidence="1 2" key="1">
    <citation type="submission" date="2013-04" db="EMBL/GenBank/DDBJ databases">
        <title>Genome sequence of Chlamydia psittaci 99DC5.</title>
        <authorList>
            <person name="Huot-Creasy H."/>
            <person name="McCracken C.L."/>
            <person name="Humphries M."/>
            <person name="Sachse K."/>
            <person name="Laroucau K."/>
            <person name="Bavoil P."/>
            <person name="Myers G.S."/>
        </authorList>
    </citation>
    <scope>NUCLEOTIDE SEQUENCE [LARGE SCALE GENOMIC DNA]</scope>
    <source>
        <strain evidence="1 2">99DC5</strain>
    </source>
</reference>
<keyword evidence="2" id="KW-1185">Reference proteome</keyword>
<sequence length="41" mass="4853">MPLGGFNFLNYFQMFYIPKKMQKLLSYYFGLRRGLAAIVQS</sequence>
<accession>A0ABP2X4W0</accession>
<protein>
    <submittedName>
        <fullName evidence="1">Uncharacterized protein</fullName>
    </submittedName>
</protein>
<dbReference type="EMBL" id="ATLC01000045">
    <property type="protein sequence ID" value="EPJ28486.1"/>
    <property type="molecule type" value="Genomic_DNA"/>
</dbReference>
<organism evidence="1 2">
    <name type="scientific">Chlamydia psittaci 99DC5</name>
    <dbReference type="NCBI Taxonomy" id="1112251"/>
    <lineage>
        <taxon>Bacteria</taxon>
        <taxon>Pseudomonadati</taxon>
        <taxon>Chlamydiota</taxon>
        <taxon>Chlamydiia</taxon>
        <taxon>Chlamydiales</taxon>
        <taxon>Chlamydiaceae</taxon>
        <taxon>Chlamydia/Chlamydophila group</taxon>
        <taxon>Chlamydia</taxon>
    </lineage>
</organism>
<proteinExistence type="predicted"/>
<comment type="caution">
    <text evidence="1">The sequence shown here is derived from an EMBL/GenBank/DDBJ whole genome shotgun (WGS) entry which is preliminary data.</text>
</comment>
<gene>
    <name evidence="1" type="ORF">CP99DC5_0614</name>
</gene>
<dbReference type="Proteomes" id="UP000014627">
    <property type="component" value="Unassembled WGS sequence"/>
</dbReference>
<evidence type="ECO:0000313" key="2">
    <source>
        <dbReference type="Proteomes" id="UP000014627"/>
    </source>
</evidence>
<name>A0ABP2X4W0_CHLPS</name>
<evidence type="ECO:0000313" key="1">
    <source>
        <dbReference type="EMBL" id="EPJ28486.1"/>
    </source>
</evidence>